<organism evidence="1 2">
    <name type="scientific">Paractinoplanes atraurantiacus</name>
    <dbReference type="NCBI Taxonomy" id="1036182"/>
    <lineage>
        <taxon>Bacteria</taxon>
        <taxon>Bacillati</taxon>
        <taxon>Actinomycetota</taxon>
        <taxon>Actinomycetes</taxon>
        <taxon>Micromonosporales</taxon>
        <taxon>Micromonosporaceae</taxon>
        <taxon>Paractinoplanes</taxon>
    </lineage>
</organism>
<reference evidence="1 2" key="1">
    <citation type="submission" date="2017-09" db="EMBL/GenBank/DDBJ databases">
        <authorList>
            <person name="Ehlers B."/>
            <person name="Leendertz F.H."/>
        </authorList>
    </citation>
    <scope>NUCLEOTIDE SEQUENCE [LARGE SCALE GENOMIC DNA]</scope>
    <source>
        <strain evidence="1 2">CGMCC 4.6857</strain>
    </source>
</reference>
<sequence>MIERVIEAVTAEPSRLRALLDEPDEDDASWNDIFSDTSLRSLARFERAFPLPSPNEDVGLHHVLVASEPDAEGEWPVFYYADLARDIPEYGLWYPGFDIYLAHLTGLIELDFAKGISSLGDHPEHAARMAHHARHCFGGKRSGSLFG</sequence>
<keyword evidence="2" id="KW-1185">Reference proteome</keyword>
<gene>
    <name evidence="1" type="ORF">SAMN05421748_12243</name>
</gene>
<evidence type="ECO:0000313" key="1">
    <source>
        <dbReference type="EMBL" id="SNY60955.1"/>
    </source>
</evidence>
<accession>A0A285JL10</accession>
<dbReference type="Proteomes" id="UP000219612">
    <property type="component" value="Unassembled WGS sequence"/>
</dbReference>
<evidence type="ECO:0000313" key="2">
    <source>
        <dbReference type="Proteomes" id="UP000219612"/>
    </source>
</evidence>
<dbReference type="AlphaFoldDB" id="A0A285JL10"/>
<name>A0A285JL10_9ACTN</name>
<proteinExistence type="predicted"/>
<dbReference type="EMBL" id="OBDY01000022">
    <property type="protein sequence ID" value="SNY60955.1"/>
    <property type="molecule type" value="Genomic_DNA"/>
</dbReference>
<protein>
    <submittedName>
        <fullName evidence="1">Uncharacterized protein</fullName>
    </submittedName>
</protein>